<dbReference type="InterPro" id="IPR050475">
    <property type="entry name" value="Prenyltransferase_related"/>
</dbReference>
<comment type="subcellular location">
    <subcellularLocation>
        <location evidence="1">Membrane</location>
        <topology evidence="1">Multi-pass membrane protein</topology>
    </subcellularLocation>
</comment>
<feature type="transmembrane region" description="Helical" evidence="6">
    <location>
        <begin position="195"/>
        <end position="214"/>
    </location>
</feature>
<feature type="transmembrane region" description="Helical" evidence="6">
    <location>
        <begin position="106"/>
        <end position="123"/>
    </location>
</feature>
<keyword evidence="7" id="KW-0808">Transferase</keyword>
<dbReference type="GO" id="GO:0016765">
    <property type="term" value="F:transferase activity, transferring alkyl or aryl (other than methyl) groups"/>
    <property type="evidence" value="ECO:0007669"/>
    <property type="project" value="InterPro"/>
</dbReference>
<dbReference type="PANTHER" id="PTHR42723:SF1">
    <property type="entry name" value="CHLOROPHYLL SYNTHASE, CHLOROPLASTIC"/>
    <property type="match status" value="1"/>
</dbReference>
<dbReference type="InterPro" id="IPR044878">
    <property type="entry name" value="UbiA_sf"/>
</dbReference>
<gene>
    <name evidence="7" type="ORF">Pla163_20950</name>
</gene>
<keyword evidence="2" id="KW-1003">Cell membrane</keyword>
<evidence type="ECO:0000256" key="2">
    <source>
        <dbReference type="ARBA" id="ARBA00022475"/>
    </source>
</evidence>
<feature type="transmembrane region" description="Helical" evidence="6">
    <location>
        <begin position="81"/>
        <end position="100"/>
    </location>
</feature>
<sequence length="300" mass="30571">MSRALAVGRLVRLSLLPSALADALCGLAIGAGGWPGVGGVLALVASASLFHGGMALNDWADRDEDARVRPDRPIPSGRVGARWALLLAIALLGGGVGAAASVSRTAGLVAGFVAATVVVYDLWGRGPVRGPLLLATCRAGDLALGVAIGAALTGVEFPVAAVVPALVYAAYVFTVSRLGRLEDDVERDPGARPRALLLLLATLLVVGPIGVLAAGLAEHWAWVIAGALVAGAGASGLVRESFARSTWTRGEVMRAMGLALRRLALFTCALTFAVGEPVLGAAILLAYPLGVQLRRVFPPS</sequence>
<dbReference type="OrthoDB" id="2908954at2"/>
<keyword evidence="5 6" id="KW-0472">Membrane</keyword>
<keyword evidence="4 6" id="KW-1133">Transmembrane helix</keyword>
<accession>A0A518D0K9</accession>
<dbReference type="Proteomes" id="UP000319342">
    <property type="component" value="Chromosome"/>
</dbReference>
<protein>
    <submittedName>
        <fullName evidence="7">Prenyltransferase</fullName>
    </submittedName>
</protein>
<feature type="transmembrane region" description="Helical" evidence="6">
    <location>
        <begin position="263"/>
        <end position="287"/>
    </location>
</feature>
<evidence type="ECO:0000313" key="7">
    <source>
        <dbReference type="EMBL" id="QDU84975.1"/>
    </source>
</evidence>
<evidence type="ECO:0000256" key="4">
    <source>
        <dbReference type="ARBA" id="ARBA00022989"/>
    </source>
</evidence>
<dbReference type="EMBL" id="CP036290">
    <property type="protein sequence ID" value="QDU84975.1"/>
    <property type="molecule type" value="Genomic_DNA"/>
</dbReference>
<evidence type="ECO:0000256" key="1">
    <source>
        <dbReference type="ARBA" id="ARBA00004141"/>
    </source>
</evidence>
<name>A0A518D0K9_9BACT</name>
<feature type="transmembrane region" description="Helical" evidence="6">
    <location>
        <begin position="220"/>
        <end position="242"/>
    </location>
</feature>
<dbReference type="Gene3D" id="1.10.357.140">
    <property type="entry name" value="UbiA prenyltransferase"/>
    <property type="match status" value="1"/>
</dbReference>
<proteinExistence type="predicted"/>
<dbReference type="GO" id="GO:0016020">
    <property type="term" value="C:membrane"/>
    <property type="evidence" value="ECO:0007669"/>
    <property type="project" value="UniProtKB-SubCell"/>
</dbReference>
<evidence type="ECO:0000313" key="8">
    <source>
        <dbReference type="Proteomes" id="UP000319342"/>
    </source>
</evidence>
<dbReference type="Pfam" id="PF01040">
    <property type="entry name" value="UbiA"/>
    <property type="match status" value="1"/>
</dbReference>
<dbReference type="InterPro" id="IPR000537">
    <property type="entry name" value="UbiA_prenyltransferase"/>
</dbReference>
<dbReference type="RefSeq" id="WP_145187467.1">
    <property type="nucleotide sequence ID" value="NZ_CP036290.1"/>
</dbReference>
<dbReference type="AlphaFoldDB" id="A0A518D0K9"/>
<organism evidence="7 8">
    <name type="scientific">Rohdeia mirabilis</name>
    <dbReference type="NCBI Taxonomy" id="2528008"/>
    <lineage>
        <taxon>Bacteria</taxon>
        <taxon>Pseudomonadati</taxon>
        <taxon>Planctomycetota</taxon>
        <taxon>Planctomycetia</taxon>
        <taxon>Planctomycetia incertae sedis</taxon>
        <taxon>Rohdeia</taxon>
    </lineage>
</organism>
<evidence type="ECO:0000256" key="5">
    <source>
        <dbReference type="ARBA" id="ARBA00023136"/>
    </source>
</evidence>
<dbReference type="PANTHER" id="PTHR42723">
    <property type="entry name" value="CHLOROPHYLL SYNTHASE"/>
    <property type="match status" value="1"/>
</dbReference>
<evidence type="ECO:0000256" key="3">
    <source>
        <dbReference type="ARBA" id="ARBA00022692"/>
    </source>
</evidence>
<keyword evidence="8" id="KW-1185">Reference proteome</keyword>
<keyword evidence="3 6" id="KW-0812">Transmembrane</keyword>
<reference evidence="7 8" key="1">
    <citation type="submission" date="2019-02" db="EMBL/GenBank/DDBJ databases">
        <title>Deep-cultivation of Planctomycetes and their phenomic and genomic characterization uncovers novel biology.</title>
        <authorList>
            <person name="Wiegand S."/>
            <person name="Jogler M."/>
            <person name="Boedeker C."/>
            <person name="Pinto D."/>
            <person name="Vollmers J."/>
            <person name="Rivas-Marin E."/>
            <person name="Kohn T."/>
            <person name="Peeters S.H."/>
            <person name="Heuer A."/>
            <person name="Rast P."/>
            <person name="Oberbeckmann S."/>
            <person name="Bunk B."/>
            <person name="Jeske O."/>
            <person name="Meyerdierks A."/>
            <person name="Storesund J.E."/>
            <person name="Kallscheuer N."/>
            <person name="Luecker S."/>
            <person name="Lage O.M."/>
            <person name="Pohl T."/>
            <person name="Merkel B.J."/>
            <person name="Hornburger P."/>
            <person name="Mueller R.-W."/>
            <person name="Bruemmer F."/>
            <person name="Labrenz M."/>
            <person name="Spormann A.M."/>
            <person name="Op den Camp H."/>
            <person name="Overmann J."/>
            <person name="Amann R."/>
            <person name="Jetten M.S.M."/>
            <person name="Mascher T."/>
            <person name="Medema M.H."/>
            <person name="Devos D.P."/>
            <person name="Kaster A.-K."/>
            <person name="Ovreas L."/>
            <person name="Rohde M."/>
            <person name="Galperin M.Y."/>
            <person name="Jogler C."/>
        </authorList>
    </citation>
    <scope>NUCLEOTIDE SEQUENCE [LARGE SCALE GENOMIC DNA]</scope>
    <source>
        <strain evidence="7 8">Pla163</strain>
    </source>
</reference>
<evidence type="ECO:0000256" key="6">
    <source>
        <dbReference type="SAM" id="Phobius"/>
    </source>
</evidence>
<feature type="transmembrane region" description="Helical" evidence="6">
    <location>
        <begin position="157"/>
        <end position="174"/>
    </location>
</feature>